<evidence type="ECO:0000313" key="7">
    <source>
        <dbReference type="Proteomes" id="UP001562354"/>
    </source>
</evidence>
<keyword evidence="7" id="KW-1185">Reference proteome</keyword>
<dbReference type="GeneID" id="95976364"/>
<dbReference type="EMBL" id="JBFMKM010000012">
    <property type="protein sequence ID" value="KAL1302238.1"/>
    <property type="molecule type" value="Genomic_DNA"/>
</dbReference>
<sequence>MSTGSTDNASPIRLTVLISGSGSNLQALIDQCGQPALPDASIIRVISNRKDAFGLKRAETAHIPTAYHNLVKYKKQYPDTNVPPTFEMARSEYDKDLAAMVLADKPDIVVCAGWMHILMPTFLDPLSQAGVPVINLHPALPGRYNGAHAIERAYNDFTQGKTDHTGIMIHYVISEVDMGQPITTRRIDMKKDESLDQLEQRVHENEWELIVLGTKMAIDDLQAKRRSGGQP</sequence>
<evidence type="ECO:0000313" key="6">
    <source>
        <dbReference type="EMBL" id="KAL1302238.1"/>
    </source>
</evidence>
<keyword evidence="3" id="KW-0808">Transferase</keyword>
<evidence type="ECO:0000256" key="1">
    <source>
        <dbReference type="ARBA" id="ARBA00005054"/>
    </source>
</evidence>
<keyword evidence="4" id="KW-0658">Purine biosynthesis</keyword>
<dbReference type="SUPFAM" id="SSF53328">
    <property type="entry name" value="Formyltransferase"/>
    <property type="match status" value="1"/>
</dbReference>
<dbReference type="EC" id="2.1.2.2" evidence="2"/>
<dbReference type="HAMAP" id="MF_01930">
    <property type="entry name" value="PurN"/>
    <property type="match status" value="1"/>
</dbReference>
<protein>
    <recommendedName>
        <fullName evidence="2">phosphoribosylglycinamide formyltransferase 1</fullName>
        <ecNumber evidence="2">2.1.2.2</ecNumber>
    </recommendedName>
</protein>
<gene>
    <name evidence="6" type="ORF">AAFC00_002662</name>
</gene>
<dbReference type="PANTHER" id="PTHR43369:SF2">
    <property type="entry name" value="PHOSPHORIBOSYLGLYCINAMIDE FORMYLTRANSFERASE"/>
    <property type="match status" value="1"/>
</dbReference>
<dbReference type="PANTHER" id="PTHR43369">
    <property type="entry name" value="PHOSPHORIBOSYLGLYCINAMIDE FORMYLTRANSFERASE"/>
    <property type="match status" value="1"/>
</dbReference>
<dbReference type="Gene3D" id="3.40.50.170">
    <property type="entry name" value="Formyl transferase, N-terminal domain"/>
    <property type="match status" value="1"/>
</dbReference>
<evidence type="ECO:0000256" key="2">
    <source>
        <dbReference type="ARBA" id="ARBA00012254"/>
    </source>
</evidence>
<name>A0ABR3P7T4_9PEZI</name>
<reference evidence="6 7" key="1">
    <citation type="submission" date="2024-07" db="EMBL/GenBank/DDBJ databases">
        <title>Draft sequence of the Neodothiora populina.</title>
        <authorList>
            <person name="Drown D.D."/>
            <person name="Schuette U.S."/>
            <person name="Buechlein A.B."/>
            <person name="Rusch D.R."/>
            <person name="Winton L.W."/>
            <person name="Adams G.A."/>
        </authorList>
    </citation>
    <scope>NUCLEOTIDE SEQUENCE [LARGE SCALE GENOMIC DNA]</scope>
    <source>
        <strain evidence="6 7">CPC 39397</strain>
    </source>
</reference>
<evidence type="ECO:0000256" key="3">
    <source>
        <dbReference type="ARBA" id="ARBA00022679"/>
    </source>
</evidence>
<dbReference type="CDD" id="cd08645">
    <property type="entry name" value="FMT_core_GART"/>
    <property type="match status" value="1"/>
</dbReference>
<organism evidence="6 7">
    <name type="scientific">Neodothiora populina</name>
    <dbReference type="NCBI Taxonomy" id="2781224"/>
    <lineage>
        <taxon>Eukaryota</taxon>
        <taxon>Fungi</taxon>
        <taxon>Dikarya</taxon>
        <taxon>Ascomycota</taxon>
        <taxon>Pezizomycotina</taxon>
        <taxon>Dothideomycetes</taxon>
        <taxon>Dothideomycetidae</taxon>
        <taxon>Dothideales</taxon>
        <taxon>Dothioraceae</taxon>
        <taxon>Neodothiora</taxon>
    </lineage>
</organism>
<comment type="pathway">
    <text evidence="1">Purine metabolism; IMP biosynthesis via de novo pathway; N(2)-formyl-N(1)-(5-phospho-D-ribosyl)glycinamide from N(1)-(5-phospho-D-ribosyl)glycinamide (10-formyl THF route): step 1/1.</text>
</comment>
<feature type="domain" description="Formyl transferase N-terminal" evidence="5">
    <location>
        <begin position="13"/>
        <end position="211"/>
    </location>
</feature>
<evidence type="ECO:0000256" key="4">
    <source>
        <dbReference type="ARBA" id="ARBA00022755"/>
    </source>
</evidence>
<dbReference type="Proteomes" id="UP001562354">
    <property type="component" value="Unassembled WGS sequence"/>
</dbReference>
<dbReference type="InterPro" id="IPR002376">
    <property type="entry name" value="Formyl_transf_N"/>
</dbReference>
<dbReference type="InterPro" id="IPR036477">
    <property type="entry name" value="Formyl_transf_N_sf"/>
</dbReference>
<dbReference type="InterPro" id="IPR004607">
    <property type="entry name" value="GART"/>
</dbReference>
<dbReference type="RefSeq" id="XP_069198514.1">
    <property type="nucleotide sequence ID" value="XM_069342009.1"/>
</dbReference>
<comment type="caution">
    <text evidence="6">The sequence shown here is derived from an EMBL/GenBank/DDBJ whole genome shotgun (WGS) entry which is preliminary data.</text>
</comment>
<dbReference type="Pfam" id="PF00551">
    <property type="entry name" value="Formyl_trans_N"/>
    <property type="match status" value="1"/>
</dbReference>
<accession>A0ABR3P7T4</accession>
<dbReference type="NCBIfam" id="TIGR00639">
    <property type="entry name" value="PurN"/>
    <property type="match status" value="1"/>
</dbReference>
<proteinExistence type="inferred from homology"/>
<evidence type="ECO:0000259" key="5">
    <source>
        <dbReference type="Pfam" id="PF00551"/>
    </source>
</evidence>